<dbReference type="InterPro" id="IPR037522">
    <property type="entry name" value="HD_GYP_dom"/>
</dbReference>
<evidence type="ECO:0000313" key="4">
    <source>
        <dbReference type="Proteomes" id="UP000763641"/>
    </source>
</evidence>
<dbReference type="SUPFAM" id="SSF109604">
    <property type="entry name" value="HD-domain/PDEase-like"/>
    <property type="match status" value="1"/>
</dbReference>
<organism evidence="3 4">
    <name type="scientific">Sphingomonas longa</name>
    <dbReference type="NCBI Taxonomy" id="2778730"/>
    <lineage>
        <taxon>Bacteria</taxon>
        <taxon>Pseudomonadati</taxon>
        <taxon>Pseudomonadota</taxon>
        <taxon>Alphaproteobacteria</taxon>
        <taxon>Sphingomonadales</taxon>
        <taxon>Sphingomonadaceae</taxon>
        <taxon>Sphingomonas</taxon>
    </lineage>
</organism>
<dbReference type="InterPro" id="IPR003607">
    <property type="entry name" value="HD/PDEase_dom"/>
</dbReference>
<accession>A0ABS2D8L9</accession>
<dbReference type="Pfam" id="PF11871">
    <property type="entry name" value="DUF3391"/>
    <property type="match status" value="1"/>
</dbReference>
<feature type="domain" description="HD-GYP" evidence="2">
    <location>
        <begin position="150"/>
        <end position="345"/>
    </location>
</feature>
<name>A0ABS2D8L9_9SPHN</name>
<dbReference type="Gene3D" id="1.10.3210.10">
    <property type="entry name" value="Hypothetical protein af1432"/>
    <property type="match status" value="1"/>
</dbReference>
<dbReference type="NCBIfam" id="TIGR00277">
    <property type="entry name" value="HDIG"/>
    <property type="match status" value="1"/>
</dbReference>
<reference evidence="3 4" key="1">
    <citation type="submission" date="2020-12" db="EMBL/GenBank/DDBJ databases">
        <title>Sphingomonas sp.</title>
        <authorList>
            <person name="Kim M.K."/>
        </authorList>
    </citation>
    <scope>NUCLEOTIDE SEQUENCE [LARGE SCALE GENOMIC DNA]</scope>
    <source>
        <strain evidence="3 4">BT552</strain>
    </source>
</reference>
<feature type="region of interest" description="Disordered" evidence="1">
    <location>
        <begin position="84"/>
        <end position="113"/>
    </location>
</feature>
<sequence>MRVTITASQLRLGMYISAIDTSWWEHPFWRSSFLLRRQSDLDKIIASDFQRIEIDTDRGIAPESAASLSDAASPQTAIAVDPLPAVAEPAAPEPAPVRVRPTRRREDAATRAAETVQRSKFAVRRMFGEARLGRAIKPADIAPLVDEIAASVARDPGAIISVCRLKNKDEYTYLHSVAVCALMINLGRHLRLDEREIRDIGMAGLLHDIGKMAMPDGLLDKPGRLDDQQTRVIRTHPEEGIRLLGDSDELMPIARDVCLHHHERVDGTGYPFGLTAEQLSVHARMGAVCDVYDAVTSNRSYKPAWSPSDALSRMMTWEGHFDPNVLSAFVGSIGIYPIGTLVQMSDSQLGIVIAANADEPTLPCIRRFYAVPDARFLAPKDGAARPAPHPDAILRPEDGDRWFGRDWPAIAARVLAGETVTGELFGATGHGAMPLIGMRAA</sequence>
<evidence type="ECO:0000256" key="1">
    <source>
        <dbReference type="SAM" id="MobiDB-lite"/>
    </source>
</evidence>
<dbReference type="Proteomes" id="UP000763641">
    <property type="component" value="Unassembled WGS sequence"/>
</dbReference>
<dbReference type="Pfam" id="PF13487">
    <property type="entry name" value="HD_5"/>
    <property type="match status" value="1"/>
</dbReference>
<dbReference type="PANTHER" id="PTHR43155">
    <property type="entry name" value="CYCLIC DI-GMP PHOSPHODIESTERASE PA4108-RELATED"/>
    <property type="match status" value="1"/>
</dbReference>
<dbReference type="SMART" id="SM00471">
    <property type="entry name" value="HDc"/>
    <property type="match status" value="1"/>
</dbReference>
<gene>
    <name evidence="3" type="ORF">ILT43_12980</name>
</gene>
<dbReference type="RefSeq" id="WP_204199384.1">
    <property type="nucleotide sequence ID" value="NZ_JAFEMC010000003.1"/>
</dbReference>
<dbReference type="CDD" id="cd00077">
    <property type="entry name" value="HDc"/>
    <property type="match status" value="1"/>
</dbReference>
<evidence type="ECO:0000313" key="3">
    <source>
        <dbReference type="EMBL" id="MBM6577290.1"/>
    </source>
</evidence>
<protein>
    <submittedName>
        <fullName evidence="3">HD-GYP domain-containing protein</fullName>
    </submittedName>
</protein>
<proteinExistence type="predicted"/>
<evidence type="ECO:0000259" key="2">
    <source>
        <dbReference type="PROSITE" id="PS51832"/>
    </source>
</evidence>
<keyword evidence="4" id="KW-1185">Reference proteome</keyword>
<dbReference type="EMBL" id="JAFEMC010000003">
    <property type="protein sequence ID" value="MBM6577290.1"/>
    <property type="molecule type" value="Genomic_DNA"/>
</dbReference>
<dbReference type="PANTHER" id="PTHR43155:SF2">
    <property type="entry name" value="CYCLIC DI-GMP PHOSPHODIESTERASE PA4108"/>
    <property type="match status" value="1"/>
</dbReference>
<comment type="caution">
    <text evidence="3">The sequence shown here is derived from an EMBL/GenBank/DDBJ whole genome shotgun (WGS) entry which is preliminary data.</text>
</comment>
<dbReference type="PROSITE" id="PS51832">
    <property type="entry name" value="HD_GYP"/>
    <property type="match status" value="1"/>
</dbReference>
<dbReference type="InterPro" id="IPR021812">
    <property type="entry name" value="DUF3391"/>
</dbReference>
<dbReference type="InterPro" id="IPR006675">
    <property type="entry name" value="HDIG_dom"/>
</dbReference>